<feature type="region of interest" description="Disordered" evidence="1">
    <location>
        <begin position="141"/>
        <end position="164"/>
    </location>
</feature>
<dbReference type="Proteomes" id="UP000218334">
    <property type="component" value="Unassembled WGS sequence"/>
</dbReference>
<organism evidence="2 3">
    <name type="scientific">Armillaria solidipes</name>
    <dbReference type="NCBI Taxonomy" id="1076256"/>
    <lineage>
        <taxon>Eukaryota</taxon>
        <taxon>Fungi</taxon>
        <taxon>Dikarya</taxon>
        <taxon>Basidiomycota</taxon>
        <taxon>Agaricomycotina</taxon>
        <taxon>Agaricomycetes</taxon>
        <taxon>Agaricomycetidae</taxon>
        <taxon>Agaricales</taxon>
        <taxon>Marasmiineae</taxon>
        <taxon>Physalacriaceae</taxon>
        <taxon>Armillaria</taxon>
    </lineage>
</organism>
<evidence type="ECO:0000313" key="3">
    <source>
        <dbReference type="Proteomes" id="UP000218334"/>
    </source>
</evidence>
<protein>
    <submittedName>
        <fullName evidence="2">Uncharacterized protein</fullName>
    </submittedName>
</protein>
<dbReference type="AlphaFoldDB" id="A0A2H3BP33"/>
<sequence>MHAVICLNSVGKYSELYDAQAVWSLIHDTAAPQPISPEVFDQIEASICSFEGATTQAPSSSSVTVLSVLMASLGAFTDVKSTLSSLTKILPITTTTSPAKLSAATVKANDTPMKTLLIFKPTRGPFLSQSVYGLMKDATQKEGLPAEEQGPKAASTTSNSTGSLPASKKYIKFIEGNSKPIGSGQTTGMGLMAEDEQDRASTFWAILWGKCPGMYQG</sequence>
<reference evidence="3" key="1">
    <citation type="journal article" date="2017" name="Nat. Ecol. Evol.">
        <title>Genome expansion and lineage-specific genetic innovations in the forest pathogenic fungi Armillaria.</title>
        <authorList>
            <person name="Sipos G."/>
            <person name="Prasanna A.N."/>
            <person name="Walter M.C."/>
            <person name="O'Connor E."/>
            <person name="Balint B."/>
            <person name="Krizsan K."/>
            <person name="Kiss B."/>
            <person name="Hess J."/>
            <person name="Varga T."/>
            <person name="Slot J."/>
            <person name="Riley R."/>
            <person name="Boka B."/>
            <person name="Rigling D."/>
            <person name="Barry K."/>
            <person name="Lee J."/>
            <person name="Mihaltcheva S."/>
            <person name="LaButti K."/>
            <person name="Lipzen A."/>
            <person name="Waldron R."/>
            <person name="Moloney N.M."/>
            <person name="Sperisen C."/>
            <person name="Kredics L."/>
            <person name="Vagvoelgyi C."/>
            <person name="Patrignani A."/>
            <person name="Fitzpatrick D."/>
            <person name="Nagy I."/>
            <person name="Doyle S."/>
            <person name="Anderson J.B."/>
            <person name="Grigoriev I.V."/>
            <person name="Gueldener U."/>
            <person name="Muensterkoetter M."/>
            <person name="Nagy L.G."/>
        </authorList>
    </citation>
    <scope>NUCLEOTIDE SEQUENCE [LARGE SCALE GENOMIC DNA]</scope>
    <source>
        <strain evidence="3">28-4</strain>
    </source>
</reference>
<evidence type="ECO:0000313" key="2">
    <source>
        <dbReference type="EMBL" id="PBK71400.1"/>
    </source>
</evidence>
<proteinExistence type="predicted"/>
<dbReference type="EMBL" id="KZ293424">
    <property type="protein sequence ID" value="PBK71400.1"/>
    <property type="molecule type" value="Genomic_DNA"/>
</dbReference>
<evidence type="ECO:0000256" key="1">
    <source>
        <dbReference type="SAM" id="MobiDB-lite"/>
    </source>
</evidence>
<accession>A0A2H3BP33</accession>
<keyword evidence="3" id="KW-1185">Reference proteome</keyword>
<gene>
    <name evidence="2" type="ORF">ARMSODRAFT_1017304</name>
</gene>
<name>A0A2H3BP33_9AGAR</name>
<feature type="compositionally biased region" description="Polar residues" evidence="1">
    <location>
        <begin position="154"/>
        <end position="164"/>
    </location>
</feature>